<proteinExistence type="predicted"/>
<protein>
    <submittedName>
        <fullName evidence="1">Uncharacterized protein</fullName>
    </submittedName>
</protein>
<name>A0A481Z489_9VIRU</name>
<sequence length="212" mass="25371">MSTIIINIEPYCENINFNDYTESEYDTIKCKQLDGIKQFLKFLIPFYDKFSKYLVTDNDIQVKYVQNDMNILYETGSEISHTVFNTSKFNEFIKNFNHILNDQYEKIKNTKYIEFMRLYVNLCQCIFDNFNCGFTLNKSTEILKYVNVDNARFDNIYKKFLLTTEVIKYDYIAIYKNYKDGDIICTVGDDINTMDILYNDKDNKLIKIYHID</sequence>
<gene>
    <name evidence="1" type="ORF">LCPAC102_01140</name>
</gene>
<reference evidence="1" key="1">
    <citation type="journal article" date="2019" name="MBio">
        <title>Virus Genomes from Deep Sea Sediments Expand the Ocean Megavirome and Support Independent Origins of Viral Gigantism.</title>
        <authorList>
            <person name="Backstrom D."/>
            <person name="Yutin N."/>
            <person name="Jorgensen S.L."/>
            <person name="Dharamshi J."/>
            <person name="Homa F."/>
            <person name="Zaremba-Niedwiedzka K."/>
            <person name="Spang A."/>
            <person name="Wolf Y.I."/>
            <person name="Koonin E.V."/>
            <person name="Ettema T.J."/>
        </authorList>
    </citation>
    <scope>NUCLEOTIDE SEQUENCE</scope>
</reference>
<organism evidence="1">
    <name type="scientific">Pithovirus LCPAC102</name>
    <dbReference type="NCBI Taxonomy" id="2506587"/>
    <lineage>
        <taxon>Viruses</taxon>
        <taxon>Pithoviruses</taxon>
    </lineage>
</organism>
<dbReference type="EMBL" id="MK500469">
    <property type="protein sequence ID" value="QBK90201.1"/>
    <property type="molecule type" value="Genomic_DNA"/>
</dbReference>
<accession>A0A481Z489</accession>
<evidence type="ECO:0000313" key="1">
    <source>
        <dbReference type="EMBL" id="QBK90201.1"/>
    </source>
</evidence>